<dbReference type="EMBL" id="LGUC01000002">
    <property type="protein sequence ID" value="KPN29034.1"/>
    <property type="molecule type" value="Genomic_DNA"/>
</dbReference>
<reference evidence="2" key="1">
    <citation type="submission" date="2013-11" db="EMBL/GenBank/DDBJ databases">
        <authorList>
            <person name="Hoang H.T."/>
            <person name="Killian M.L."/>
            <person name="Madson D.M."/>
            <person name="Arruda P.H.E."/>
            <person name="Sun D."/>
            <person name="Schwartz K.J."/>
            <person name="Yoon K."/>
        </authorList>
    </citation>
    <scope>NUCLEOTIDE SEQUENCE [LARGE SCALE GENOMIC DNA]</scope>
    <source>
        <strain evidence="2">CDK2</strain>
    </source>
</reference>
<evidence type="ECO:0000313" key="1">
    <source>
        <dbReference type="EMBL" id="KPN29034.1"/>
    </source>
</evidence>
<proteinExistence type="predicted"/>
<keyword evidence="2" id="KW-1185">Reference proteome</keyword>
<name>A0A0P7GU69_9EURY</name>
<evidence type="ECO:0000313" key="2">
    <source>
        <dbReference type="Proteomes" id="UP000050535"/>
    </source>
</evidence>
<comment type="caution">
    <text evidence="1">The sequence shown here is derived from an EMBL/GenBank/DDBJ whole genome shotgun (WGS) entry which is preliminary data.</text>
</comment>
<organism evidence="1 2">
    <name type="scientific">Halolamina pelagica</name>
    <dbReference type="NCBI Taxonomy" id="699431"/>
    <lineage>
        <taxon>Archaea</taxon>
        <taxon>Methanobacteriati</taxon>
        <taxon>Methanobacteriota</taxon>
        <taxon>Stenosarchaea group</taxon>
        <taxon>Halobacteria</taxon>
        <taxon>Halobacteriales</taxon>
        <taxon>Haloferacaceae</taxon>
    </lineage>
</organism>
<sequence>MSLTASLTDRLPVVPALEALLLGASSRRPLGTNVFDREWDLLIVLDTCRYDALCRLASEYTFVDDVNSLYSLGSSTREWAANTFTQQYREPIAETAVVCSNAQVTRTLEAGNAMESPLAQRFTAWDTVDPDAFHAFDSVSDYAPMDPFGGRPSPNS</sequence>
<dbReference type="RefSeq" id="WP_054584838.1">
    <property type="nucleotide sequence ID" value="NZ_LGUC01000002.1"/>
</dbReference>
<accession>A0A0P7GU69</accession>
<protein>
    <submittedName>
        <fullName evidence="1">Uncharacterized protein</fullName>
    </submittedName>
</protein>
<dbReference type="Proteomes" id="UP000050535">
    <property type="component" value="Unassembled WGS sequence"/>
</dbReference>
<dbReference type="STRING" id="699431.SY89_03268"/>
<dbReference type="AlphaFoldDB" id="A0A0P7GU69"/>
<gene>
    <name evidence="1" type="ORF">SY89_03268</name>
</gene>
<dbReference type="OrthoDB" id="100846at2157"/>